<dbReference type="OrthoDB" id="6264899at2759"/>
<dbReference type="HOGENOM" id="CLU_006629_1_1_1"/>
<dbReference type="PANTHER" id="PTHR16484">
    <property type="entry name" value="PARTITIONING DEFECTIVE 3 RELATED"/>
    <property type="match status" value="1"/>
</dbReference>
<dbReference type="GO" id="GO:0043296">
    <property type="term" value="C:apical junction complex"/>
    <property type="evidence" value="ECO:0007669"/>
    <property type="project" value="TreeGrafter"/>
</dbReference>
<gene>
    <name evidence="3" type="ORF">LOTGIDRAFT_132029</name>
</gene>
<dbReference type="GO" id="GO:0005912">
    <property type="term" value="C:adherens junction"/>
    <property type="evidence" value="ECO:0007669"/>
    <property type="project" value="TreeGrafter"/>
</dbReference>
<protein>
    <recommendedName>
        <fullName evidence="2">PDZ domain-containing protein</fullName>
    </recommendedName>
</protein>
<evidence type="ECO:0000259" key="2">
    <source>
        <dbReference type="PROSITE" id="PS50106"/>
    </source>
</evidence>
<evidence type="ECO:0000313" key="3">
    <source>
        <dbReference type="EMBL" id="ESO84545.1"/>
    </source>
</evidence>
<feature type="compositionally biased region" description="Low complexity" evidence="1">
    <location>
        <begin position="131"/>
        <end position="143"/>
    </location>
</feature>
<dbReference type="PANTHER" id="PTHR16484:SF17">
    <property type="entry name" value="BAZOOKA, ISOFORM B"/>
    <property type="match status" value="1"/>
</dbReference>
<reference evidence="3 4" key="1">
    <citation type="journal article" date="2013" name="Nature">
        <title>Insights into bilaterian evolution from three spiralian genomes.</title>
        <authorList>
            <person name="Simakov O."/>
            <person name="Marletaz F."/>
            <person name="Cho S.J."/>
            <person name="Edsinger-Gonzales E."/>
            <person name="Havlak P."/>
            <person name="Hellsten U."/>
            <person name="Kuo D.H."/>
            <person name="Larsson T."/>
            <person name="Lv J."/>
            <person name="Arendt D."/>
            <person name="Savage R."/>
            <person name="Osoegawa K."/>
            <person name="de Jong P."/>
            <person name="Grimwood J."/>
            <person name="Chapman J.A."/>
            <person name="Shapiro H."/>
            <person name="Aerts A."/>
            <person name="Otillar R.P."/>
            <person name="Terry A.Y."/>
            <person name="Boore J.L."/>
            <person name="Grigoriev I.V."/>
            <person name="Lindberg D.R."/>
            <person name="Seaver E.C."/>
            <person name="Weisblat D.A."/>
            <person name="Putnam N.H."/>
            <person name="Rokhsar D.S."/>
        </authorList>
    </citation>
    <scope>NUCLEOTIDE SEQUENCE [LARGE SCALE GENOMIC DNA]</scope>
</reference>
<dbReference type="GO" id="GO:0005938">
    <property type="term" value="C:cell cortex"/>
    <property type="evidence" value="ECO:0007669"/>
    <property type="project" value="TreeGrafter"/>
</dbReference>
<dbReference type="RefSeq" id="XP_009064748.1">
    <property type="nucleotide sequence ID" value="XM_009066500.1"/>
</dbReference>
<dbReference type="AlphaFoldDB" id="V3ZPW5"/>
<dbReference type="EMBL" id="KB203470">
    <property type="protein sequence ID" value="ESO84545.1"/>
    <property type="molecule type" value="Genomic_DNA"/>
</dbReference>
<feature type="compositionally biased region" description="Polar residues" evidence="1">
    <location>
        <begin position="92"/>
        <end position="119"/>
    </location>
</feature>
<feature type="compositionally biased region" description="Pro residues" evidence="1">
    <location>
        <begin position="67"/>
        <end position="78"/>
    </location>
</feature>
<feature type="domain" description="PDZ" evidence="2">
    <location>
        <begin position="179"/>
        <end position="264"/>
    </location>
</feature>
<keyword evidence="4" id="KW-1185">Reference proteome</keyword>
<feature type="non-terminal residue" evidence="3">
    <location>
        <position position="1"/>
    </location>
</feature>
<dbReference type="CDD" id="cd23058">
    <property type="entry name" value="PDZ2_Par3-like"/>
    <property type="match status" value="1"/>
</dbReference>
<dbReference type="GO" id="GO:0051660">
    <property type="term" value="P:establishment of centrosome localization"/>
    <property type="evidence" value="ECO:0007669"/>
    <property type="project" value="TreeGrafter"/>
</dbReference>
<dbReference type="CDD" id="cd23059">
    <property type="entry name" value="PDZ3_Par3-like"/>
    <property type="match status" value="1"/>
</dbReference>
<proteinExistence type="predicted"/>
<dbReference type="Pfam" id="PF00595">
    <property type="entry name" value="PDZ"/>
    <property type="match status" value="2"/>
</dbReference>
<dbReference type="GO" id="GO:0016324">
    <property type="term" value="C:apical plasma membrane"/>
    <property type="evidence" value="ECO:0007669"/>
    <property type="project" value="TreeGrafter"/>
</dbReference>
<dbReference type="CTD" id="20233254"/>
<feature type="domain" description="PDZ" evidence="2">
    <location>
        <begin position="311"/>
        <end position="388"/>
    </location>
</feature>
<dbReference type="Proteomes" id="UP000030746">
    <property type="component" value="Unassembled WGS sequence"/>
</dbReference>
<dbReference type="SMART" id="SM00228">
    <property type="entry name" value="PDZ"/>
    <property type="match status" value="3"/>
</dbReference>
<dbReference type="OMA" id="YSSENHD"/>
<dbReference type="GO" id="GO:0000226">
    <property type="term" value="P:microtubule cytoskeleton organization"/>
    <property type="evidence" value="ECO:0007669"/>
    <property type="project" value="TreeGrafter"/>
</dbReference>
<dbReference type="InterPro" id="IPR001478">
    <property type="entry name" value="PDZ"/>
</dbReference>
<dbReference type="GO" id="GO:0030010">
    <property type="term" value="P:establishment of cell polarity"/>
    <property type="evidence" value="ECO:0007669"/>
    <property type="project" value="TreeGrafter"/>
</dbReference>
<feature type="domain" description="PDZ" evidence="2">
    <location>
        <begin position="1"/>
        <end position="64"/>
    </location>
</feature>
<dbReference type="FunFam" id="2.30.42.10:FF:000011">
    <property type="entry name" value="partitioning defective 3 homolog isoform X1"/>
    <property type="match status" value="1"/>
</dbReference>
<evidence type="ECO:0000313" key="4">
    <source>
        <dbReference type="Proteomes" id="UP000030746"/>
    </source>
</evidence>
<feature type="region of interest" description="Disordered" evidence="1">
    <location>
        <begin position="65"/>
        <end position="158"/>
    </location>
</feature>
<dbReference type="STRING" id="225164.V3ZPW5"/>
<dbReference type="GeneID" id="20233254"/>
<dbReference type="GO" id="GO:0007155">
    <property type="term" value="P:cell adhesion"/>
    <property type="evidence" value="ECO:0007669"/>
    <property type="project" value="TreeGrafter"/>
</dbReference>
<dbReference type="SUPFAM" id="SSF50156">
    <property type="entry name" value="PDZ domain-like"/>
    <property type="match status" value="3"/>
</dbReference>
<name>V3ZPW5_LOTGI</name>
<dbReference type="KEGG" id="lgi:LOTGIDRAFT_132029"/>
<evidence type="ECO:0000256" key="1">
    <source>
        <dbReference type="SAM" id="MobiDB-lite"/>
    </source>
</evidence>
<dbReference type="GO" id="GO:0008104">
    <property type="term" value="P:intracellular protein localization"/>
    <property type="evidence" value="ECO:0007669"/>
    <property type="project" value="TreeGrafter"/>
</dbReference>
<accession>V3ZPW5</accession>
<dbReference type="GO" id="GO:0045197">
    <property type="term" value="P:establishment or maintenance of epithelial cell apical/basal polarity"/>
    <property type="evidence" value="ECO:0007669"/>
    <property type="project" value="TreeGrafter"/>
</dbReference>
<dbReference type="GO" id="GO:0035091">
    <property type="term" value="F:phosphatidylinositol binding"/>
    <property type="evidence" value="ECO:0007669"/>
    <property type="project" value="TreeGrafter"/>
</dbReference>
<organism evidence="3 4">
    <name type="scientific">Lottia gigantea</name>
    <name type="common">Giant owl limpet</name>
    <dbReference type="NCBI Taxonomy" id="225164"/>
    <lineage>
        <taxon>Eukaryota</taxon>
        <taxon>Metazoa</taxon>
        <taxon>Spiralia</taxon>
        <taxon>Lophotrochozoa</taxon>
        <taxon>Mollusca</taxon>
        <taxon>Gastropoda</taxon>
        <taxon>Patellogastropoda</taxon>
        <taxon>Lottioidea</taxon>
        <taxon>Lottiidae</taxon>
        <taxon>Lottia</taxon>
    </lineage>
</organism>
<dbReference type="InterPro" id="IPR052213">
    <property type="entry name" value="PAR3"/>
</dbReference>
<dbReference type="InterPro" id="IPR036034">
    <property type="entry name" value="PDZ_sf"/>
</dbReference>
<dbReference type="PROSITE" id="PS50106">
    <property type="entry name" value="PDZ"/>
    <property type="match status" value="3"/>
</dbReference>
<dbReference type="Gene3D" id="2.30.42.10">
    <property type="match status" value="3"/>
</dbReference>
<sequence>LRDMGLMIQGIEKGGRVFKDGRLKEEDKIVEINGLSLLHETFKRAQGIFREAMKTKELRLRVKKAAPPLPSKPPPLLPKPKNHSPLKPSPLTLTSNSQDQPFSSETKLDANANNMTVKPNSLPLDKVPNITSETPPSPTKKTPPAVPVRHPSTSLSHENKDQHTFIAPTNTRKIGKRINIQLKKGELGLGFSVTSRDNMTGGEIPIYIKNILPQGAAIADGRLKPGDRLLEVNSEGMTGKSQSEAVAFLRKIPKNSIVELVVSRQELETTNENKENIENISATEVVCFSKTDSEDESTITNLVNSEVILLDIPLNNSEATGLGVSVKGKSISTPQGTKDLGIFIKSVMPGGAAFKDGRLIMNDQLLEINGEKLVGLTNIKAMEKLRNAMQSEGPIPGHTFLSVARKIGAPSPFSQGDQNVVTDSTELVMQGVNSALKNKGDNSQIPVTSDRNKPLNPILDRLMGNTNSPVPGGLRNESYTRATQDSFLNDSKDAIDGGPPQNSVSSKVKLFQAPTVHPRHQDEVIIENDAYSLPRVSSHRSSDYLKMFCVFHIENDAYTLPKDLCICISKLL</sequence>